<feature type="domain" description="BTB" evidence="1">
    <location>
        <begin position="20"/>
        <end position="51"/>
    </location>
</feature>
<dbReference type="EMBL" id="KE504179">
    <property type="protein sequence ID" value="EPS97110.1"/>
    <property type="molecule type" value="Genomic_DNA"/>
</dbReference>
<dbReference type="InterPro" id="IPR011333">
    <property type="entry name" value="SKP1/BTB/POZ_sf"/>
</dbReference>
<keyword evidence="3" id="KW-1185">Reference proteome</keyword>
<dbReference type="HOGENOM" id="CLU_052397_0_1_1"/>
<organism evidence="2 3">
    <name type="scientific">Fomitopsis schrenkii</name>
    <name type="common">Brown rot fungus</name>
    <dbReference type="NCBI Taxonomy" id="2126942"/>
    <lineage>
        <taxon>Eukaryota</taxon>
        <taxon>Fungi</taxon>
        <taxon>Dikarya</taxon>
        <taxon>Basidiomycota</taxon>
        <taxon>Agaricomycotina</taxon>
        <taxon>Agaricomycetes</taxon>
        <taxon>Polyporales</taxon>
        <taxon>Fomitopsis</taxon>
    </lineage>
</organism>
<dbReference type="STRING" id="743788.S8F5Y3"/>
<dbReference type="InterPro" id="IPR000210">
    <property type="entry name" value="BTB/POZ_dom"/>
</dbReference>
<protein>
    <recommendedName>
        <fullName evidence="1">BTB domain-containing protein</fullName>
    </recommendedName>
</protein>
<dbReference type="SMART" id="SM00225">
    <property type="entry name" value="BTB"/>
    <property type="match status" value="1"/>
</dbReference>
<proteinExistence type="predicted"/>
<dbReference type="Pfam" id="PF00651">
    <property type="entry name" value="BTB"/>
    <property type="match status" value="1"/>
</dbReference>
<dbReference type="OrthoDB" id="2790326at2759"/>
<dbReference type="CDD" id="cd18186">
    <property type="entry name" value="BTB_POZ_ZBTB_KLHL-like"/>
    <property type="match status" value="1"/>
</dbReference>
<dbReference type="PROSITE" id="PS50097">
    <property type="entry name" value="BTB"/>
    <property type="match status" value="1"/>
</dbReference>
<evidence type="ECO:0000259" key="1">
    <source>
        <dbReference type="PROSITE" id="PS50097"/>
    </source>
</evidence>
<evidence type="ECO:0000313" key="3">
    <source>
        <dbReference type="Proteomes" id="UP000015241"/>
    </source>
</evidence>
<name>S8F5Y3_FOMSC</name>
<gene>
    <name evidence="2" type="ORF">FOMPIDRAFT_83024</name>
</gene>
<dbReference type="AlphaFoldDB" id="S8F5Y3"/>
<dbReference type="Gene3D" id="3.30.710.10">
    <property type="entry name" value="Potassium Channel Kv1.1, Chain A"/>
    <property type="match status" value="1"/>
</dbReference>
<evidence type="ECO:0000313" key="2">
    <source>
        <dbReference type="EMBL" id="EPS97110.1"/>
    </source>
</evidence>
<reference evidence="2 3" key="1">
    <citation type="journal article" date="2012" name="Science">
        <title>The Paleozoic origin of enzymatic lignin decomposition reconstructed from 31 fungal genomes.</title>
        <authorList>
            <person name="Floudas D."/>
            <person name="Binder M."/>
            <person name="Riley R."/>
            <person name="Barry K."/>
            <person name="Blanchette R.A."/>
            <person name="Henrissat B."/>
            <person name="Martinez A.T."/>
            <person name="Otillar R."/>
            <person name="Spatafora J.W."/>
            <person name="Yadav J.S."/>
            <person name="Aerts A."/>
            <person name="Benoit I."/>
            <person name="Boyd A."/>
            <person name="Carlson A."/>
            <person name="Copeland A."/>
            <person name="Coutinho P.M."/>
            <person name="de Vries R.P."/>
            <person name="Ferreira P."/>
            <person name="Findley K."/>
            <person name="Foster B."/>
            <person name="Gaskell J."/>
            <person name="Glotzer D."/>
            <person name="Gorecki P."/>
            <person name="Heitman J."/>
            <person name="Hesse C."/>
            <person name="Hori C."/>
            <person name="Igarashi K."/>
            <person name="Jurgens J.A."/>
            <person name="Kallen N."/>
            <person name="Kersten P."/>
            <person name="Kohler A."/>
            <person name="Kuees U."/>
            <person name="Kumar T.K.A."/>
            <person name="Kuo A."/>
            <person name="LaButti K."/>
            <person name="Larrondo L.F."/>
            <person name="Lindquist E."/>
            <person name="Ling A."/>
            <person name="Lombard V."/>
            <person name="Lucas S."/>
            <person name="Lundell T."/>
            <person name="Martin R."/>
            <person name="McLaughlin D.J."/>
            <person name="Morgenstern I."/>
            <person name="Morin E."/>
            <person name="Murat C."/>
            <person name="Nagy L.G."/>
            <person name="Nolan M."/>
            <person name="Ohm R.A."/>
            <person name="Patyshakuliyeva A."/>
            <person name="Rokas A."/>
            <person name="Ruiz-Duenas F.J."/>
            <person name="Sabat G."/>
            <person name="Salamov A."/>
            <person name="Samejima M."/>
            <person name="Schmutz J."/>
            <person name="Slot J.C."/>
            <person name="St John F."/>
            <person name="Stenlid J."/>
            <person name="Sun H."/>
            <person name="Sun S."/>
            <person name="Syed K."/>
            <person name="Tsang A."/>
            <person name="Wiebenga A."/>
            <person name="Young D."/>
            <person name="Pisabarro A."/>
            <person name="Eastwood D.C."/>
            <person name="Martin F."/>
            <person name="Cullen D."/>
            <person name="Grigoriev I.V."/>
            <person name="Hibbett D.S."/>
        </authorList>
    </citation>
    <scope>NUCLEOTIDE SEQUENCE</scope>
    <source>
        <strain evidence="3">FP-58527</strain>
    </source>
</reference>
<accession>S8F5Y3</accession>
<dbReference type="SUPFAM" id="SSF54695">
    <property type="entry name" value="POZ domain"/>
    <property type="match status" value="1"/>
</dbReference>
<dbReference type="Proteomes" id="UP000015241">
    <property type="component" value="Unassembled WGS sequence"/>
</dbReference>
<sequence>MPDDAATMGDNLVYFDRPSGDVILRSSDGFHHRVHRVILSEASPFFSTMFSLPQTEMAGVEQLPSDADESSIPVIPVTEGSLTLSHLLGLCYPAPPPPPSSLTLDEVERVLDASSKYEIERTGSREGQALCLPLGLALRLRLKKEACAAALESLKHDFPPAETSADDPITKSIARMSGLAVYRLVQYREACKAIALRQITHDLAVLKPPRNGVMVYICPKCSDQEPNLNTRYLPFKLGVAKFKERATRLVGARPCGAALFEDPEIGGLSLVTPSSLDNKCPFCTANILKALA</sequence>
<dbReference type="InParanoid" id="S8F5Y3"/>